<evidence type="ECO:0000313" key="1">
    <source>
        <dbReference type="EMBL" id="KAK7273956.1"/>
    </source>
</evidence>
<reference evidence="1 2" key="1">
    <citation type="submission" date="2024-01" db="EMBL/GenBank/DDBJ databases">
        <title>The genomes of 5 underutilized Papilionoideae crops provide insights into root nodulation and disease resistanc.</title>
        <authorList>
            <person name="Yuan L."/>
        </authorList>
    </citation>
    <scope>NUCLEOTIDE SEQUENCE [LARGE SCALE GENOMIC DNA]</scope>
    <source>
        <strain evidence="1">ZHUSHIDOU_FW_LH</strain>
        <tissue evidence="1">Leaf</tissue>
    </source>
</reference>
<protein>
    <submittedName>
        <fullName evidence="1">Uncharacterized protein</fullName>
    </submittedName>
</protein>
<sequence>MGWLLLKLKGPDSEEGFLLFKDEDDWAYLLNSRICSLSLPRLLGSLAASLFHDAMMMIPSSAPHHLIESSLSSSSKKDTKIISERTHQRILPIITKAVNANNNNMHGDDDDDAWLTLKEASRMFLLKPLK</sequence>
<gene>
    <name evidence="1" type="ORF">RIF29_15024</name>
</gene>
<dbReference type="AlphaFoldDB" id="A0AAN9IIW1"/>
<evidence type="ECO:0000313" key="2">
    <source>
        <dbReference type="Proteomes" id="UP001372338"/>
    </source>
</evidence>
<organism evidence="1 2">
    <name type="scientific">Crotalaria pallida</name>
    <name type="common">Smooth rattlebox</name>
    <name type="synonym">Crotalaria striata</name>
    <dbReference type="NCBI Taxonomy" id="3830"/>
    <lineage>
        <taxon>Eukaryota</taxon>
        <taxon>Viridiplantae</taxon>
        <taxon>Streptophyta</taxon>
        <taxon>Embryophyta</taxon>
        <taxon>Tracheophyta</taxon>
        <taxon>Spermatophyta</taxon>
        <taxon>Magnoliopsida</taxon>
        <taxon>eudicotyledons</taxon>
        <taxon>Gunneridae</taxon>
        <taxon>Pentapetalae</taxon>
        <taxon>rosids</taxon>
        <taxon>fabids</taxon>
        <taxon>Fabales</taxon>
        <taxon>Fabaceae</taxon>
        <taxon>Papilionoideae</taxon>
        <taxon>50 kb inversion clade</taxon>
        <taxon>genistoids sensu lato</taxon>
        <taxon>core genistoids</taxon>
        <taxon>Crotalarieae</taxon>
        <taxon>Crotalaria</taxon>
    </lineage>
</organism>
<dbReference type="EMBL" id="JAYWIO010000003">
    <property type="protein sequence ID" value="KAK7273956.1"/>
    <property type="molecule type" value="Genomic_DNA"/>
</dbReference>
<accession>A0AAN9IIW1</accession>
<comment type="caution">
    <text evidence="1">The sequence shown here is derived from an EMBL/GenBank/DDBJ whole genome shotgun (WGS) entry which is preliminary data.</text>
</comment>
<dbReference type="Proteomes" id="UP001372338">
    <property type="component" value="Unassembled WGS sequence"/>
</dbReference>
<proteinExistence type="predicted"/>
<keyword evidence="2" id="KW-1185">Reference proteome</keyword>
<name>A0AAN9IIW1_CROPI</name>